<keyword evidence="1" id="KW-0472">Membrane</keyword>
<keyword evidence="1" id="KW-0812">Transmembrane</keyword>
<dbReference type="EMBL" id="LZMT01000017">
    <property type="protein sequence ID" value="OBX64338.1"/>
    <property type="molecule type" value="Genomic_DNA"/>
</dbReference>
<proteinExistence type="predicted"/>
<feature type="transmembrane region" description="Helical" evidence="1">
    <location>
        <begin position="85"/>
        <end position="111"/>
    </location>
</feature>
<organism evidence="2">
    <name type="scientific">Faucicola osloensis</name>
    <name type="common">Moraxella osloensis</name>
    <dbReference type="NCBI Taxonomy" id="34062"/>
    <lineage>
        <taxon>Bacteria</taxon>
        <taxon>Pseudomonadati</taxon>
        <taxon>Pseudomonadota</taxon>
        <taxon>Gammaproteobacteria</taxon>
        <taxon>Moraxellales</taxon>
        <taxon>Moraxellaceae</taxon>
        <taxon>Faucicola</taxon>
    </lineage>
</organism>
<sequence length="116" mass="13122">MAVMAIRNTTNFNLAFYVRNFIIGILLSLPLVFFAYHITGNGQIVLGSIAFVNIILYPLSKYFYLSLFGFFAGDNIYISSEEAGIFASFVFFMFAWILFPFGLLVIAYQLLKGNNL</sequence>
<protein>
    <submittedName>
        <fullName evidence="2">Uncharacterized protein</fullName>
    </submittedName>
</protein>
<dbReference type="AlphaFoldDB" id="A0AA91J9V7"/>
<evidence type="ECO:0000256" key="1">
    <source>
        <dbReference type="SAM" id="Phobius"/>
    </source>
</evidence>
<gene>
    <name evidence="2" type="ORF">A9299_10045</name>
</gene>
<feature type="transmembrane region" description="Helical" evidence="1">
    <location>
        <begin position="21"/>
        <end position="38"/>
    </location>
</feature>
<comment type="caution">
    <text evidence="2">The sequence shown here is derived from an EMBL/GenBank/DDBJ whole genome shotgun (WGS) entry which is preliminary data.</text>
</comment>
<evidence type="ECO:0000313" key="2">
    <source>
        <dbReference type="EMBL" id="OBX64338.1"/>
    </source>
</evidence>
<keyword evidence="1" id="KW-1133">Transmembrane helix</keyword>
<feature type="transmembrane region" description="Helical" evidence="1">
    <location>
        <begin position="44"/>
        <end position="64"/>
    </location>
</feature>
<accession>A0AA91J9V7</accession>
<name>A0AA91J9V7_FAUOS</name>
<reference evidence="2" key="1">
    <citation type="submission" date="2016-06" db="EMBL/GenBank/DDBJ databases">
        <title>Draft genome of Moraxella osloensis CCUG 67237.</title>
        <authorList>
            <person name="Salva-Serra F."/>
            <person name="Engstrom-Jakobsson H."/>
            <person name="Thorell K."/>
            <person name="Gonzales-Siles L."/>
            <person name="Karlsson R."/>
            <person name="Boulund F."/>
            <person name="Engstrand L."/>
            <person name="Kristiansson E."/>
            <person name="Moore E."/>
        </authorList>
    </citation>
    <scope>NUCLEOTIDE SEQUENCE [LARGE SCALE GENOMIC DNA]</scope>
    <source>
        <strain evidence="2">CCUG 67237</strain>
    </source>
</reference>